<protein>
    <submittedName>
        <fullName evidence="1">Uncharacterized protein</fullName>
    </submittedName>
</protein>
<evidence type="ECO:0000313" key="1">
    <source>
        <dbReference type="Ensembl" id="ENSMLEP00000006595.1"/>
    </source>
</evidence>
<reference evidence="1" key="2">
    <citation type="submission" date="2025-09" db="UniProtKB">
        <authorList>
            <consortium name="Ensembl"/>
        </authorList>
    </citation>
    <scope>IDENTIFICATION</scope>
</reference>
<dbReference type="GeneTree" id="ENSGT00910000147944"/>
<organism evidence="1 2">
    <name type="scientific">Mandrillus leucophaeus</name>
    <name type="common">Drill</name>
    <name type="synonym">Papio leucophaeus</name>
    <dbReference type="NCBI Taxonomy" id="9568"/>
    <lineage>
        <taxon>Eukaryota</taxon>
        <taxon>Metazoa</taxon>
        <taxon>Chordata</taxon>
        <taxon>Craniata</taxon>
        <taxon>Vertebrata</taxon>
        <taxon>Euteleostomi</taxon>
        <taxon>Mammalia</taxon>
        <taxon>Eutheria</taxon>
        <taxon>Euarchontoglires</taxon>
        <taxon>Primates</taxon>
        <taxon>Haplorrhini</taxon>
        <taxon>Catarrhini</taxon>
        <taxon>Cercopithecidae</taxon>
        <taxon>Cercopithecinae</taxon>
        <taxon>Mandrillus</taxon>
    </lineage>
</organism>
<dbReference type="AlphaFoldDB" id="A0A2K5XTJ1"/>
<name>A0A2K5XTJ1_MANLE</name>
<proteinExistence type="predicted"/>
<dbReference type="Proteomes" id="UP000233140">
    <property type="component" value="Unassembled WGS sequence"/>
</dbReference>
<evidence type="ECO:0000313" key="2">
    <source>
        <dbReference type="Proteomes" id="UP000233140"/>
    </source>
</evidence>
<sequence>MHFSQCKCLSSPPVLNSCPHSQVLTESFEDMLRWLPDNPDSGLSVDEDSVVVTKGKTWQMVLGQD</sequence>
<keyword evidence="2" id="KW-1185">Reference proteome</keyword>
<accession>A0A2K5XTJ1</accession>
<dbReference type="Ensembl" id="ENSMLET00000029646.1">
    <property type="protein sequence ID" value="ENSMLEP00000006595.1"/>
    <property type="gene ID" value="ENSMLEG00000026969.1"/>
</dbReference>
<reference evidence="1" key="1">
    <citation type="submission" date="2025-08" db="UniProtKB">
        <authorList>
            <consortium name="Ensembl"/>
        </authorList>
    </citation>
    <scope>IDENTIFICATION</scope>
</reference>